<reference evidence="13" key="1">
    <citation type="journal article" date="2014" name="PLoS Genet.">
        <title>Differential Responses to Wnt and PCP Disruption Predict Expression and Developmental Function of Conserved and Novel Genes in a Cnidarian.</title>
        <authorList>
            <person name="Lapebie P."/>
            <person name="Ruggiero A."/>
            <person name="Barreau C."/>
            <person name="Chevalier S."/>
            <person name="Chang P."/>
            <person name="Dru P."/>
            <person name="Houliston E."/>
            <person name="Momose T."/>
        </authorList>
    </citation>
    <scope>NUCLEOTIDE SEQUENCE</scope>
</reference>
<evidence type="ECO:0000256" key="7">
    <source>
        <dbReference type="PROSITE-ProRule" id="PRU01005"/>
    </source>
</evidence>
<evidence type="ECO:0000256" key="10">
    <source>
        <dbReference type="SAM" id="SignalP"/>
    </source>
</evidence>
<feature type="domain" description="ShKT" evidence="12">
    <location>
        <begin position="137"/>
        <end position="173"/>
    </location>
</feature>
<evidence type="ECO:0000313" key="13">
    <source>
        <dbReference type="EMBL" id="JAC84903.1"/>
    </source>
</evidence>
<keyword evidence="2" id="KW-0964">Secreted</keyword>
<dbReference type="PROSITE" id="PS51670">
    <property type="entry name" value="SHKT"/>
    <property type="match status" value="4"/>
</dbReference>
<dbReference type="PRINTS" id="PR00722">
    <property type="entry name" value="CHYMOTRYPSIN"/>
</dbReference>
<comment type="subcellular location">
    <subcellularLocation>
        <location evidence="1">Secreted</location>
    </subcellularLocation>
</comment>
<dbReference type="PROSITE" id="PS00134">
    <property type="entry name" value="TRYPSIN_HIS"/>
    <property type="match status" value="1"/>
</dbReference>
<dbReference type="SMART" id="SM00254">
    <property type="entry name" value="ShKT"/>
    <property type="match status" value="4"/>
</dbReference>
<evidence type="ECO:0000259" key="12">
    <source>
        <dbReference type="PROSITE" id="PS51670"/>
    </source>
</evidence>
<dbReference type="InterPro" id="IPR018114">
    <property type="entry name" value="TRYPSIN_HIS"/>
</dbReference>
<dbReference type="PANTHER" id="PTHR24264:SF65">
    <property type="entry name" value="SRCR DOMAIN-CONTAINING PROTEIN"/>
    <property type="match status" value="1"/>
</dbReference>
<dbReference type="GO" id="GO:0006508">
    <property type="term" value="P:proteolysis"/>
    <property type="evidence" value="ECO:0007669"/>
    <property type="project" value="UniProtKB-KW"/>
</dbReference>
<evidence type="ECO:0000256" key="8">
    <source>
        <dbReference type="RuleBase" id="RU363034"/>
    </source>
</evidence>
<dbReference type="SUPFAM" id="SSF50494">
    <property type="entry name" value="Trypsin-like serine proteases"/>
    <property type="match status" value="1"/>
</dbReference>
<protein>
    <submittedName>
        <fullName evidence="13">Secreted protease</fullName>
    </submittedName>
</protein>
<dbReference type="Gene3D" id="2.40.10.10">
    <property type="entry name" value="Trypsin-like serine proteases"/>
    <property type="match status" value="1"/>
</dbReference>
<sequence length="528" mass="60206">MARLCLFLFGCFVVATYGCQDTDKRCSSWKHYCNSNAHVKQNCKRTCGKCYVASAGECVDKDGRCNSWRNLCNSNSYVKQNCYKTCNNPVCNPVITTFTCRDKDARCSGWKSHCGSHPYVKANCLKTCNKCPTTGGCVDRNNNCRNWANSGECRKNPGYMNVHCKTSCRVGGCGHQKPRTTRKPYRRTTKRPHYRKTTKRPHYRKTTKRPHYRKTTKRPHYRRTTRRPHRKTTKKYYTEAPTTTTTTTTTTTKKPRLTQRPHPSAFLACGINKFNNPFISFVVGGKITTREKWIWQAAIYHYDIFLCGGTLVDKQYVVTAAHCVNDYGYMKDKEGFDIVLGDWDRDDKDTMREQRFRVEKVWAHPKYYKTNYDYDHDIAVMKLSKPATLNRAVGVACLPSQYEKVSLDSKCYISGWGKFSDTSSVVKKLQEVKLPLVSNKICGGKNKDPNGRSMINENMLCAGSPKENKGSCGGDSGGPLVCQNSKKQWTLQGAVSWGSQFCDSRIMYPVFAKVGNYVDWIKKQMAEG</sequence>
<dbReference type="InterPro" id="IPR050127">
    <property type="entry name" value="Serine_Proteases_S1"/>
</dbReference>
<dbReference type="InterPro" id="IPR001314">
    <property type="entry name" value="Peptidase_S1A"/>
</dbReference>
<dbReference type="CDD" id="cd00190">
    <property type="entry name" value="Tryp_SPc"/>
    <property type="match status" value="1"/>
</dbReference>
<dbReference type="InterPro" id="IPR003582">
    <property type="entry name" value="ShKT_dom"/>
</dbReference>
<evidence type="ECO:0000256" key="5">
    <source>
        <dbReference type="ARBA" id="ARBA00022825"/>
    </source>
</evidence>
<evidence type="ECO:0000259" key="11">
    <source>
        <dbReference type="PROSITE" id="PS50240"/>
    </source>
</evidence>
<proteinExistence type="evidence at transcript level"/>
<comment type="caution">
    <text evidence="7">Lacks conserved residue(s) required for the propagation of feature annotation.</text>
</comment>
<dbReference type="InterPro" id="IPR033116">
    <property type="entry name" value="TRYPSIN_SER"/>
</dbReference>
<dbReference type="FunFam" id="2.40.10.10:FF:000003">
    <property type="entry name" value="Transmembrane serine protease 3"/>
    <property type="match status" value="1"/>
</dbReference>
<feature type="compositionally biased region" description="Low complexity" evidence="9">
    <location>
        <begin position="240"/>
        <end position="252"/>
    </location>
</feature>
<dbReference type="InterPro" id="IPR009003">
    <property type="entry name" value="Peptidase_S1_PA"/>
</dbReference>
<evidence type="ECO:0000256" key="9">
    <source>
        <dbReference type="SAM" id="MobiDB-lite"/>
    </source>
</evidence>
<evidence type="ECO:0000256" key="1">
    <source>
        <dbReference type="ARBA" id="ARBA00004613"/>
    </source>
</evidence>
<feature type="region of interest" description="Disordered" evidence="9">
    <location>
        <begin position="240"/>
        <end position="259"/>
    </location>
</feature>
<evidence type="ECO:0000256" key="6">
    <source>
        <dbReference type="ARBA" id="ARBA00023157"/>
    </source>
</evidence>
<accession>A0A069DLT9</accession>
<evidence type="ECO:0000256" key="3">
    <source>
        <dbReference type="ARBA" id="ARBA00022670"/>
    </source>
</evidence>
<dbReference type="EMBL" id="GBGP01000294">
    <property type="protein sequence ID" value="JAC84903.1"/>
    <property type="molecule type" value="mRNA"/>
</dbReference>
<feature type="domain" description="ShKT" evidence="12">
    <location>
        <begin position="100"/>
        <end position="131"/>
    </location>
</feature>
<keyword evidence="6" id="KW-1015">Disulfide bond</keyword>
<evidence type="ECO:0000256" key="4">
    <source>
        <dbReference type="ARBA" id="ARBA00022801"/>
    </source>
</evidence>
<keyword evidence="10" id="KW-0732">Signal</keyword>
<dbReference type="Pfam" id="PF01549">
    <property type="entry name" value="ShK"/>
    <property type="match status" value="4"/>
</dbReference>
<dbReference type="InterPro" id="IPR001254">
    <property type="entry name" value="Trypsin_dom"/>
</dbReference>
<feature type="domain" description="Peptidase S1" evidence="11">
    <location>
        <begin position="282"/>
        <end position="526"/>
    </location>
</feature>
<organism evidence="13">
    <name type="scientific">Clytia hemisphaerica</name>
    <dbReference type="NCBI Taxonomy" id="252671"/>
    <lineage>
        <taxon>Eukaryota</taxon>
        <taxon>Metazoa</taxon>
        <taxon>Cnidaria</taxon>
        <taxon>Hydrozoa</taxon>
        <taxon>Hydroidolina</taxon>
        <taxon>Leptothecata</taxon>
        <taxon>Obeliida</taxon>
        <taxon>Clytiidae</taxon>
        <taxon>Clytia</taxon>
    </lineage>
</organism>
<feature type="domain" description="ShKT" evidence="12">
    <location>
        <begin position="19"/>
        <end position="50"/>
    </location>
</feature>
<name>A0A069DLT9_9CNID</name>
<feature type="signal peptide" evidence="10">
    <location>
        <begin position="1"/>
        <end position="18"/>
    </location>
</feature>
<dbReference type="SMART" id="SM00020">
    <property type="entry name" value="Tryp_SPc"/>
    <property type="match status" value="1"/>
</dbReference>
<dbReference type="Pfam" id="PF00089">
    <property type="entry name" value="Trypsin"/>
    <property type="match status" value="1"/>
</dbReference>
<feature type="domain" description="ShKT" evidence="12">
    <location>
        <begin position="58"/>
        <end position="91"/>
    </location>
</feature>
<dbReference type="AlphaFoldDB" id="A0A069DLT9"/>
<dbReference type="PROSITE" id="PS51257">
    <property type="entry name" value="PROKAR_LIPOPROTEIN"/>
    <property type="match status" value="1"/>
</dbReference>
<dbReference type="GO" id="GO:0005615">
    <property type="term" value="C:extracellular space"/>
    <property type="evidence" value="ECO:0007669"/>
    <property type="project" value="TreeGrafter"/>
</dbReference>
<feature type="region of interest" description="Disordered" evidence="9">
    <location>
        <begin position="179"/>
        <end position="233"/>
    </location>
</feature>
<dbReference type="GO" id="GO:0004252">
    <property type="term" value="F:serine-type endopeptidase activity"/>
    <property type="evidence" value="ECO:0007669"/>
    <property type="project" value="InterPro"/>
</dbReference>
<evidence type="ECO:0000256" key="2">
    <source>
        <dbReference type="ARBA" id="ARBA00022525"/>
    </source>
</evidence>
<dbReference type="InterPro" id="IPR043504">
    <property type="entry name" value="Peptidase_S1_PA_chymotrypsin"/>
</dbReference>
<dbReference type="PROSITE" id="PS00135">
    <property type="entry name" value="TRYPSIN_SER"/>
    <property type="match status" value="1"/>
</dbReference>
<dbReference type="PANTHER" id="PTHR24264">
    <property type="entry name" value="TRYPSIN-RELATED"/>
    <property type="match status" value="1"/>
</dbReference>
<keyword evidence="4 8" id="KW-0378">Hydrolase</keyword>
<feature type="chain" id="PRO_5001663283" evidence="10">
    <location>
        <begin position="19"/>
        <end position="528"/>
    </location>
</feature>
<dbReference type="PROSITE" id="PS50240">
    <property type="entry name" value="TRYPSIN_DOM"/>
    <property type="match status" value="1"/>
</dbReference>
<keyword evidence="5 8" id="KW-0720">Serine protease</keyword>
<keyword evidence="3 8" id="KW-0645">Protease</keyword>